<evidence type="ECO:0000256" key="1">
    <source>
        <dbReference type="SAM" id="MobiDB-lite"/>
    </source>
</evidence>
<protein>
    <submittedName>
        <fullName evidence="2">Uncharacterized protein</fullName>
    </submittedName>
</protein>
<name>R0M0N2_ANAPL</name>
<gene>
    <name evidence="2" type="ORF">Anapl_02601</name>
</gene>
<dbReference type="AlphaFoldDB" id="R0M0N2"/>
<feature type="region of interest" description="Disordered" evidence="1">
    <location>
        <begin position="84"/>
        <end position="106"/>
    </location>
</feature>
<accession>R0M0N2</accession>
<reference evidence="3" key="1">
    <citation type="journal article" date="2013" name="Nat. Genet.">
        <title>The duck genome and transcriptome provide insight into an avian influenza virus reservoir species.</title>
        <authorList>
            <person name="Huang Y."/>
            <person name="Li Y."/>
            <person name="Burt D.W."/>
            <person name="Chen H."/>
            <person name="Zhang Y."/>
            <person name="Qian W."/>
            <person name="Kim H."/>
            <person name="Gan S."/>
            <person name="Zhao Y."/>
            <person name="Li J."/>
            <person name="Yi K."/>
            <person name="Feng H."/>
            <person name="Zhu P."/>
            <person name="Li B."/>
            <person name="Liu Q."/>
            <person name="Fairley S."/>
            <person name="Magor K.E."/>
            <person name="Du Z."/>
            <person name="Hu X."/>
            <person name="Goodman L."/>
            <person name="Tafer H."/>
            <person name="Vignal A."/>
            <person name="Lee T."/>
            <person name="Kim K.W."/>
            <person name="Sheng Z."/>
            <person name="An Y."/>
            <person name="Searle S."/>
            <person name="Herrero J."/>
            <person name="Groenen M.A."/>
            <person name="Crooijmans R.P."/>
            <person name="Faraut T."/>
            <person name="Cai Q."/>
            <person name="Webster R.G."/>
            <person name="Aldridge J.R."/>
            <person name="Warren W.C."/>
            <person name="Bartschat S."/>
            <person name="Kehr S."/>
            <person name="Marz M."/>
            <person name="Stadler P.F."/>
            <person name="Smith J."/>
            <person name="Kraus R.H."/>
            <person name="Zhao Y."/>
            <person name="Ren L."/>
            <person name="Fei J."/>
            <person name="Morisson M."/>
            <person name="Kaiser P."/>
            <person name="Griffin D.K."/>
            <person name="Rao M."/>
            <person name="Pitel F."/>
            <person name="Wang J."/>
            <person name="Li N."/>
        </authorList>
    </citation>
    <scope>NUCLEOTIDE SEQUENCE [LARGE SCALE GENOMIC DNA]</scope>
</reference>
<keyword evidence="3" id="KW-1185">Reference proteome</keyword>
<dbReference type="Proteomes" id="UP000296049">
    <property type="component" value="Unassembled WGS sequence"/>
</dbReference>
<dbReference type="EMBL" id="KB742513">
    <property type="protein sequence ID" value="EOB07665.1"/>
    <property type="molecule type" value="Genomic_DNA"/>
</dbReference>
<organism evidence="2 3">
    <name type="scientific">Anas platyrhynchos</name>
    <name type="common">Mallard</name>
    <name type="synonym">Anas boschas</name>
    <dbReference type="NCBI Taxonomy" id="8839"/>
    <lineage>
        <taxon>Eukaryota</taxon>
        <taxon>Metazoa</taxon>
        <taxon>Chordata</taxon>
        <taxon>Craniata</taxon>
        <taxon>Vertebrata</taxon>
        <taxon>Euteleostomi</taxon>
        <taxon>Archelosauria</taxon>
        <taxon>Archosauria</taxon>
        <taxon>Dinosauria</taxon>
        <taxon>Saurischia</taxon>
        <taxon>Theropoda</taxon>
        <taxon>Coelurosauria</taxon>
        <taxon>Aves</taxon>
        <taxon>Neognathae</taxon>
        <taxon>Galloanserae</taxon>
        <taxon>Anseriformes</taxon>
        <taxon>Anatidae</taxon>
        <taxon>Anatinae</taxon>
        <taxon>Anas</taxon>
    </lineage>
</organism>
<evidence type="ECO:0000313" key="2">
    <source>
        <dbReference type="EMBL" id="EOB07665.1"/>
    </source>
</evidence>
<evidence type="ECO:0000313" key="3">
    <source>
        <dbReference type="Proteomes" id="UP000296049"/>
    </source>
</evidence>
<sequence length="274" mass="30995">MDFSNCLECFSWLVIRLTRAELYWQKNRNGDLEPYMLEMGIDHRYCAHLHLPKTWITMLCEVLATGLISVQTLSTDVPLLAQSETPSAGEMSKAPHPPPTHRADPRLQQPFILVPTEKSFYPVLQQLRAGVRCLQEEGCRSVSCDRDVQPWAVSRDKSVLCSPVPTAVQRSPPQIAFPNHTLSLEVPRTRSHLTLTIRQTFPSQQNPSFPEQQLLFSIPSLMRDLSETQPIIALRKQGCKMSIDQFAAQVAYPFPHKTALKGKGKERSFGIAFK</sequence>
<proteinExistence type="predicted"/>